<keyword evidence="1" id="KW-0472">Membrane</keyword>
<keyword evidence="1" id="KW-0812">Transmembrane</keyword>
<sequence>MNDLLKHGVRVLGLYFASTIITSLLFGTSFFKLLMFVPAFVVTAIIGRILFDRISVSKVLNRDESSNLQNNIKEPTVKSDPGADDVMYFTPIYLVHCVCYCLLFNINIFCIASYSLFLYMCSYVV</sequence>
<keyword evidence="3" id="KW-1185">Reference proteome</keyword>
<protein>
    <submittedName>
        <fullName evidence="2">Uncharacterized protein</fullName>
    </submittedName>
</protein>
<feature type="transmembrane region" description="Helical" evidence="1">
    <location>
        <begin position="97"/>
        <end position="120"/>
    </location>
</feature>
<evidence type="ECO:0000313" key="3">
    <source>
        <dbReference type="Proteomes" id="UP000594342"/>
    </source>
</evidence>
<accession>A0A5K0UA76</accession>
<reference evidence="2 3" key="1">
    <citation type="submission" date="2018-10" db="EMBL/GenBank/DDBJ databases">
        <authorList>
            <consortium name="IHU Genomes"/>
        </authorList>
    </citation>
    <scope>NUCLEOTIDE SEQUENCE [LARGE SCALE GENOMIC DNA]</scope>
    <source>
        <strain evidence="2 3">A1</strain>
    </source>
</reference>
<evidence type="ECO:0000256" key="1">
    <source>
        <dbReference type="SAM" id="Phobius"/>
    </source>
</evidence>
<dbReference type="Proteomes" id="UP000594342">
    <property type="component" value="Unassembled WGS sequence"/>
</dbReference>
<evidence type="ECO:0000313" key="2">
    <source>
        <dbReference type="EMBL" id="VBB18897.1"/>
    </source>
</evidence>
<gene>
    <name evidence="2" type="ORF">YASMINEVIRUS_1429</name>
</gene>
<feature type="transmembrane region" description="Helical" evidence="1">
    <location>
        <begin position="33"/>
        <end position="51"/>
    </location>
</feature>
<organism evidence="2 3">
    <name type="scientific">Yasminevirus sp. GU-2018</name>
    <dbReference type="NCBI Taxonomy" id="2420051"/>
    <lineage>
        <taxon>Viruses</taxon>
        <taxon>Varidnaviria</taxon>
        <taxon>Bamfordvirae</taxon>
        <taxon>Nucleocytoviricota</taxon>
        <taxon>Megaviricetes</taxon>
        <taxon>Imitervirales</taxon>
        <taxon>Mimiviridae</taxon>
        <taxon>Klosneuvirinae</taxon>
        <taxon>Yasminevirus</taxon>
        <taxon>Yasminevirus saudimassiliense</taxon>
    </lineage>
</organism>
<keyword evidence="1" id="KW-1133">Transmembrane helix</keyword>
<feature type="transmembrane region" description="Helical" evidence="1">
    <location>
        <begin position="7"/>
        <end position="27"/>
    </location>
</feature>
<dbReference type="EMBL" id="UPSH01000001">
    <property type="protein sequence ID" value="VBB18897.1"/>
    <property type="molecule type" value="Genomic_DNA"/>
</dbReference>
<name>A0A5K0UA76_9VIRU</name>
<comment type="caution">
    <text evidence="2">The sequence shown here is derived from an EMBL/GenBank/DDBJ whole genome shotgun (WGS) entry which is preliminary data.</text>
</comment>
<proteinExistence type="predicted"/>